<dbReference type="AlphaFoldDB" id="A0A2C6L0H2"/>
<sequence length="45" mass="5306">MKEGGRGRRAKETDGNWRREEVDECIYLYTHLCVCISLCMSMYVC</sequence>
<gene>
    <name evidence="2" type="ORF">CSUI_004621</name>
</gene>
<name>A0A2C6L0H2_9APIC</name>
<dbReference type="Proteomes" id="UP000221165">
    <property type="component" value="Unassembled WGS sequence"/>
</dbReference>
<evidence type="ECO:0000256" key="1">
    <source>
        <dbReference type="SAM" id="Phobius"/>
    </source>
</evidence>
<keyword evidence="1" id="KW-0812">Transmembrane</keyword>
<accession>A0A2C6L0H2</accession>
<dbReference type="VEuPathDB" id="ToxoDB:CSUI_004621"/>
<proteinExistence type="predicted"/>
<keyword evidence="3" id="KW-1185">Reference proteome</keyword>
<feature type="transmembrane region" description="Helical" evidence="1">
    <location>
        <begin position="26"/>
        <end position="44"/>
    </location>
</feature>
<evidence type="ECO:0000313" key="2">
    <source>
        <dbReference type="EMBL" id="PHJ21534.1"/>
    </source>
</evidence>
<keyword evidence="1" id="KW-1133">Transmembrane helix</keyword>
<dbReference type="GeneID" id="94428020"/>
<dbReference type="RefSeq" id="XP_067923216.1">
    <property type="nucleotide sequence ID" value="XM_068064809.1"/>
</dbReference>
<protein>
    <submittedName>
        <fullName evidence="2">Uncharacterized protein</fullName>
    </submittedName>
</protein>
<feature type="non-terminal residue" evidence="2">
    <location>
        <position position="45"/>
    </location>
</feature>
<evidence type="ECO:0000313" key="3">
    <source>
        <dbReference type="Proteomes" id="UP000221165"/>
    </source>
</evidence>
<organism evidence="2 3">
    <name type="scientific">Cystoisospora suis</name>
    <dbReference type="NCBI Taxonomy" id="483139"/>
    <lineage>
        <taxon>Eukaryota</taxon>
        <taxon>Sar</taxon>
        <taxon>Alveolata</taxon>
        <taxon>Apicomplexa</taxon>
        <taxon>Conoidasida</taxon>
        <taxon>Coccidia</taxon>
        <taxon>Eucoccidiorida</taxon>
        <taxon>Eimeriorina</taxon>
        <taxon>Sarcocystidae</taxon>
        <taxon>Cystoisospora</taxon>
    </lineage>
</organism>
<dbReference type="EMBL" id="MIGC01002174">
    <property type="protein sequence ID" value="PHJ21534.1"/>
    <property type="molecule type" value="Genomic_DNA"/>
</dbReference>
<keyword evidence="1" id="KW-0472">Membrane</keyword>
<comment type="caution">
    <text evidence="2">The sequence shown here is derived from an EMBL/GenBank/DDBJ whole genome shotgun (WGS) entry which is preliminary data.</text>
</comment>
<reference evidence="2 3" key="1">
    <citation type="journal article" date="2017" name="Int. J. Parasitol.">
        <title>The genome of the protozoan parasite Cystoisospora suis and a reverse vaccinology approach to identify vaccine candidates.</title>
        <authorList>
            <person name="Palmieri N."/>
            <person name="Shrestha A."/>
            <person name="Ruttkowski B."/>
            <person name="Beck T."/>
            <person name="Vogl C."/>
            <person name="Tomley F."/>
            <person name="Blake D.P."/>
            <person name="Joachim A."/>
        </authorList>
    </citation>
    <scope>NUCLEOTIDE SEQUENCE [LARGE SCALE GENOMIC DNA]</scope>
    <source>
        <strain evidence="2 3">Wien I</strain>
    </source>
</reference>